<organism evidence="6 7">
    <name type="scientific">Cyclonatronum proteinivorum</name>
    <dbReference type="NCBI Taxonomy" id="1457365"/>
    <lineage>
        <taxon>Bacteria</taxon>
        <taxon>Pseudomonadati</taxon>
        <taxon>Balneolota</taxon>
        <taxon>Balneolia</taxon>
        <taxon>Balneolales</taxon>
        <taxon>Cyclonatronaceae</taxon>
        <taxon>Cyclonatronum</taxon>
    </lineage>
</organism>
<dbReference type="SUPFAM" id="SSF74650">
    <property type="entry name" value="Galactose mutarotase-like"/>
    <property type="match status" value="1"/>
</dbReference>
<dbReference type="Gene3D" id="2.60.40.1180">
    <property type="entry name" value="Golgi alpha-mannosidase II"/>
    <property type="match status" value="2"/>
</dbReference>
<keyword evidence="6" id="KW-0808">Transferase</keyword>
<evidence type="ECO:0000259" key="3">
    <source>
        <dbReference type="Pfam" id="PF01055"/>
    </source>
</evidence>
<dbReference type="Gene3D" id="2.60.40.1760">
    <property type="entry name" value="glycosyl hydrolase (family 31)"/>
    <property type="match status" value="1"/>
</dbReference>
<dbReference type="InterPro" id="IPR048395">
    <property type="entry name" value="Glyco_hydro_31_C"/>
</dbReference>
<dbReference type="CDD" id="cd14752">
    <property type="entry name" value="GH31_N"/>
    <property type="match status" value="1"/>
</dbReference>
<accession>A0A345UH15</accession>
<dbReference type="InterPro" id="IPR051816">
    <property type="entry name" value="Glycosyl_Hydrolase_31"/>
</dbReference>
<comment type="similarity">
    <text evidence="1 2">Belongs to the glycosyl hydrolase 31 family.</text>
</comment>
<evidence type="ECO:0000259" key="5">
    <source>
        <dbReference type="Pfam" id="PF21365"/>
    </source>
</evidence>
<dbReference type="GO" id="GO:0004553">
    <property type="term" value="F:hydrolase activity, hydrolyzing O-glycosyl compounds"/>
    <property type="evidence" value="ECO:0007669"/>
    <property type="project" value="InterPro"/>
</dbReference>
<reference evidence="6 7" key="1">
    <citation type="submission" date="2018-03" db="EMBL/GenBank/DDBJ databases">
        <title>Phenotypic and genomic properties of Cyclonatronum proteinivorum gen. nov., sp. nov., a haloalkaliphilic bacteroidete from soda lakes possessing Na+-translocating rhodopsin.</title>
        <authorList>
            <person name="Toshchakov S.V."/>
            <person name="Korzhenkov A."/>
            <person name="Samarov N.I."/>
            <person name="Kublanov I.V."/>
            <person name="Muntyan M.S."/>
            <person name="Sorokin D.Y."/>
        </authorList>
    </citation>
    <scope>NUCLEOTIDE SEQUENCE [LARGE SCALE GENOMIC DNA]</scope>
    <source>
        <strain evidence="6 7">Omega</strain>
    </source>
</reference>
<dbReference type="Pfam" id="PF13802">
    <property type="entry name" value="Gal_mutarotas_2"/>
    <property type="match status" value="1"/>
</dbReference>
<dbReference type="InterPro" id="IPR011013">
    <property type="entry name" value="Gal_mutarotase_sf_dom"/>
</dbReference>
<keyword evidence="2" id="KW-0378">Hydrolase</keyword>
<evidence type="ECO:0000256" key="1">
    <source>
        <dbReference type="ARBA" id="ARBA00007806"/>
    </source>
</evidence>
<gene>
    <name evidence="6" type="ORF">CYPRO_0481</name>
</gene>
<dbReference type="GO" id="GO:0005975">
    <property type="term" value="P:carbohydrate metabolic process"/>
    <property type="evidence" value="ECO:0007669"/>
    <property type="project" value="InterPro"/>
</dbReference>
<dbReference type="Gene3D" id="3.20.20.80">
    <property type="entry name" value="Glycosidases"/>
    <property type="match status" value="1"/>
</dbReference>
<evidence type="ECO:0000256" key="2">
    <source>
        <dbReference type="RuleBase" id="RU361185"/>
    </source>
</evidence>
<dbReference type="GO" id="GO:0030246">
    <property type="term" value="F:carbohydrate binding"/>
    <property type="evidence" value="ECO:0007669"/>
    <property type="project" value="InterPro"/>
</dbReference>
<dbReference type="InterPro" id="IPR017853">
    <property type="entry name" value="GH"/>
</dbReference>
<dbReference type="Proteomes" id="UP000254808">
    <property type="component" value="Chromosome"/>
</dbReference>
<dbReference type="SUPFAM" id="SSF51445">
    <property type="entry name" value="(Trans)glycosidases"/>
    <property type="match status" value="1"/>
</dbReference>
<keyword evidence="7" id="KW-1185">Reference proteome</keyword>
<keyword evidence="2" id="KW-0326">Glycosidase</keyword>
<dbReference type="SUPFAM" id="SSF51011">
    <property type="entry name" value="Glycosyl hydrolase domain"/>
    <property type="match status" value="1"/>
</dbReference>
<dbReference type="InterPro" id="IPR013780">
    <property type="entry name" value="Glyco_hydro_b"/>
</dbReference>
<dbReference type="KEGG" id="cprv:CYPRO_0481"/>
<feature type="domain" description="Glycosyl hydrolase family 31 C-terminal" evidence="5">
    <location>
        <begin position="607"/>
        <end position="694"/>
    </location>
</feature>
<dbReference type="InterPro" id="IPR000322">
    <property type="entry name" value="Glyco_hydro_31_TIM"/>
</dbReference>
<evidence type="ECO:0000313" key="6">
    <source>
        <dbReference type="EMBL" id="AXI99766.1"/>
    </source>
</evidence>
<dbReference type="GO" id="GO:0016740">
    <property type="term" value="F:transferase activity"/>
    <property type="evidence" value="ECO:0007669"/>
    <property type="project" value="UniProtKB-KW"/>
</dbReference>
<dbReference type="Pfam" id="PF21365">
    <property type="entry name" value="Glyco_hydro_31_3rd"/>
    <property type="match status" value="1"/>
</dbReference>
<dbReference type="InterPro" id="IPR025887">
    <property type="entry name" value="Glyco_hydro_31_N_dom"/>
</dbReference>
<feature type="domain" description="Glycoside hydrolase family 31 TIM barrel" evidence="3">
    <location>
        <begin position="279"/>
        <end position="599"/>
    </location>
</feature>
<dbReference type="Pfam" id="PF01055">
    <property type="entry name" value="Glyco_hydro_31_2nd"/>
    <property type="match status" value="1"/>
</dbReference>
<name>A0A345UH15_9BACT</name>
<evidence type="ECO:0000313" key="7">
    <source>
        <dbReference type="Proteomes" id="UP000254808"/>
    </source>
</evidence>
<evidence type="ECO:0000259" key="4">
    <source>
        <dbReference type="Pfam" id="PF13802"/>
    </source>
</evidence>
<proteinExistence type="inferred from homology"/>
<dbReference type="PANTHER" id="PTHR43863:SF2">
    <property type="entry name" value="MALTASE-GLUCOAMYLASE"/>
    <property type="match status" value="1"/>
</dbReference>
<dbReference type="EMBL" id="CP027806">
    <property type="protein sequence ID" value="AXI99766.1"/>
    <property type="molecule type" value="Genomic_DNA"/>
</dbReference>
<dbReference type="OrthoDB" id="176168at2"/>
<dbReference type="PANTHER" id="PTHR43863">
    <property type="entry name" value="HYDROLASE, PUTATIVE (AFU_ORTHOLOGUE AFUA_1G03140)-RELATED"/>
    <property type="match status" value="1"/>
</dbReference>
<sequence length="829" mass="94042">MAFLKGAFNRKYQFVTPPECATANRLNFLLCMKTSLLMLALLLVWPVSSFDSATTSAQTAGQSFTLSSDAGTHVLTFFSDEIAEVSFFPEGRSAADYRDSEAVVMSPQAVAVRRLSDDGLHQFITSGLTVTFREDSGRFSFYYQGRPLLREQGGFQLEENEESFRVDFLISEYEALMGGGSRALGMNRRGHRLELYNRAHYGYETRSDLINFTLPVVMSSNRYLLHFDNPTTGWLDLDSQNDHTIGFEAFSGRKTYQVVAGETWADIMQNYTRLTGLQPLPPRWALGNFSSRFGYRNQQEVLDTIRLFREKEVPVDAVIIDLYWFGPEMFGYMGTLDWDRENWPDPAAMVQELEEMDVRTVLITEPFILSTSGRWDEAVSENVLVADSLGNPATWDFFFGNTSLVNITKPEAADWFWGIYRNLMETYGIHGWWGDLGEPEVHPDWVMHHIGRAREVHNIYGHRWGQMVHEGHLRDFPDMRPFNLMRAGYAGSQRFGMIPWTGDVSRNWGGLKPQPEIALQMGMQGLAYIHSDLGGFAWPNKDPELYVRWMQYGVFQPVYRPHAQDDVPSEPVFWDEDTINLSRTAIGLRYRLMPYIYTMAFENSTTGMPLMRPLFFEEPDNFQLFHIANSYLFGPDLLVAPVLREGAEFVTLHAPATANWYELHTGEKAEGGSSHQVATVEDRIPVFARGGSVIAMADLAQSMNTYSVGHLTLHYFHCGAAENGRTLIYHDDGLTRDAHNRGMYEKLHVHRTQEQGRVYLTFETERGAQAGELEGFSDLSLQLRNFSAAPAAITLDGAAVPFTFDATTRTVSVARFGLNGTTRTLEIRM</sequence>
<feature type="domain" description="Glycoside hydrolase family 31 N-terminal" evidence="4">
    <location>
        <begin position="75"/>
        <end position="236"/>
    </location>
</feature>
<dbReference type="AlphaFoldDB" id="A0A345UH15"/>
<protein>
    <submittedName>
        <fullName evidence="6">Alpha-glucosidase/oligosaccharide 4-alpha-D-glucosyltransferase</fullName>
    </submittedName>
</protein>